<proteinExistence type="predicted"/>
<evidence type="ECO:0000313" key="1">
    <source>
        <dbReference type="EMBL" id="QEA05303.1"/>
    </source>
</evidence>
<dbReference type="AlphaFoldDB" id="A0A5B8RB57"/>
<dbReference type="EMBL" id="MN079099">
    <property type="protein sequence ID" value="QEA05303.1"/>
    <property type="molecule type" value="Genomic_DNA"/>
</dbReference>
<reference evidence="1" key="1">
    <citation type="submission" date="2019-06" db="EMBL/GenBank/DDBJ databases">
        <authorList>
            <person name="Murdoch R.W."/>
            <person name="Fathepure B."/>
        </authorList>
    </citation>
    <scope>NUCLEOTIDE SEQUENCE</scope>
</reference>
<name>A0A5B8RB57_9ZZZZ</name>
<gene>
    <name evidence="1" type="ORF">KBTEX_01623</name>
</gene>
<protein>
    <submittedName>
        <fullName evidence="1">Uncharacterized protein</fullName>
    </submittedName>
</protein>
<accession>A0A5B8RB57</accession>
<sequence length="74" mass="7934">MDSSNRREIVIQAYCGGSGCGKKSFGIIEPDTLRISLVPVISAGGRQNVDAAEEILGKDIEGVSEVINWANIRE</sequence>
<dbReference type="PROSITE" id="PS51257">
    <property type="entry name" value="PROKAR_LIPOPROTEIN"/>
    <property type="match status" value="1"/>
</dbReference>
<organism evidence="1">
    <name type="scientific">uncultured organism</name>
    <dbReference type="NCBI Taxonomy" id="155900"/>
    <lineage>
        <taxon>unclassified sequences</taxon>
        <taxon>environmental samples</taxon>
    </lineage>
</organism>